<evidence type="ECO:0000313" key="1">
    <source>
        <dbReference type="EMBL" id="ACQ54364.1"/>
    </source>
</evidence>
<sequence>MNTIGIRSTPSYIYYTIIENEEEYFDIITESKLIVPKALSIPDRLSFIRNCLFSIIQEYNVINAGIRIAEDIISANKERIYIEGVIQELISNSCIEKYFIGNIKNLASLLEETSEDISSYFKNEKVFGDIDEWGNYCKEARESIITAIAAGEL</sequence>
<name>A0A3F2ZXC5_CLOB6</name>
<dbReference type="Proteomes" id="UP000002333">
    <property type="component" value="Chromosome"/>
</dbReference>
<accession>A0A3F2ZXC5</accession>
<reference evidence="1 2" key="1">
    <citation type="journal article" date="2007" name="PLoS ONE">
        <title>Analysis of the neurotoxin complex genes in Clostridium botulinum A1-A4 and B1 strains: BoNT/A3, /Ba4 and /B1 clusters are located within plasmids.</title>
        <authorList>
            <person name="Smith T.J."/>
            <person name="Hill K.K."/>
            <person name="Foley B.T."/>
            <person name="Detter J.C."/>
            <person name="Munk A.C."/>
            <person name="Bruce D.C."/>
            <person name="Doggett N.A."/>
            <person name="Smith L.A."/>
            <person name="Marks J.D."/>
            <person name="Xie G."/>
            <person name="Brettin T.S."/>
        </authorList>
    </citation>
    <scope>NUCLEOTIDE SEQUENCE [LARGE SCALE GENOMIC DNA]</scope>
    <source>
        <strain evidence="2">657 / Type Ba4</strain>
    </source>
</reference>
<evidence type="ECO:0000313" key="2">
    <source>
        <dbReference type="Proteomes" id="UP000002333"/>
    </source>
</evidence>
<dbReference type="EMBL" id="CP001083">
    <property type="protein sequence ID" value="ACQ54364.1"/>
    <property type="molecule type" value="Genomic_DNA"/>
</dbReference>
<organism evidence="1 2">
    <name type="scientific">Clostridium botulinum (strain 657 / Type Ba4)</name>
    <dbReference type="NCBI Taxonomy" id="515621"/>
    <lineage>
        <taxon>Bacteria</taxon>
        <taxon>Bacillati</taxon>
        <taxon>Bacillota</taxon>
        <taxon>Clostridia</taxon>
        <taxon>Eubacteriales</taxon>
        <taxon>Clostridiaceae</taxon>
        <taxon>Clostridium</taxon>
    </lineage>
</organism>
<reference evidence="2" key="2">
    <citation type="submission" date="2008-05" db="EMBL/GenBank/DDBJ databases">
        <title>Genome sequence of Clostridium botulinum Ba4 strain 657.</title>
        <authorList>
            <person name="Shrivastava S."/>
            <person name="Brown J.L."/>
            <person name="Bruce D."/>
            <person name="Detter C."/>
            <person name="Munk C."/>
            <person name="Smith L.A."/>
            <person name="Smith T.J."/>
            <person name="Sutton G."/>
            <person name="Brettin T.S."/>
        </authorList>
    </citation>
    <scope>NUCLEOTIDE SEQUENCE [LARGE SCALE GENOMIC DNA]</scope>
    <source>
        <strain evidence="2">657 / Type Ba4</strain>
    </source>
</reference>
<protein>
    <submittedName>
        <fullName evidence="1">Uncharacterized protein</fullName>
    </submittedName>
</protein>
<dbReference type="KEGG" id="cbi:CLJ_B2106"/>
<dbReference type="RefSeq" id="WP_012721212.1">
    <property type="nucleotide sequence ID" value="NC_012658.1"/>
</dbReference>
<dbReference type="AlphaFoldDB" id="A0A3F2ZXC5"/>
<proteinExistence type="predicted"/>
<gene>
    <name evidence="1" type="ordered locus">CLJ_B2106</name>
</gene>